<evidence type="ECO:0000313" key="2">
    <source>
        <dbReference type="Proteomes" id="UP000332515"/>
    </source>
</evidence>
<protein>
    <submittedName>
        <fullName evidence="1">Histidinol dehydrogenase</fullName>
    </submittedName>
</protein>
<gene>
    <name evidence="1" type="ORF">F0357_10790</name>
</gene>
<organism evidence="1 2">
    <name type="scientific">Segnochrobactrum spirostomi</name>
    <dbReference type="NCBI Taxonomy" id="2608987"/>
    <lineage>
        <taxon>Bacteria</taxon>
        <taxon>Pseudomonadati</taxon>
        <taxon>Pseudomonadota</taxon>
        <taxon>Alphaproteobacteria</taxon>
        <taxon>Hyphomicrobiales</taxon>
        <taxon>Segnochrobactraceae</taxon>
        <taxon>Segnochrobactrum</taxon>
    </lineage>
</organism>
<reference evidence="1 2" key="1">
    <citation type="submission" date="2019-09" db="EMBL/GenBank/DDBJ databases">
        <title>Segnochrobactrum spirostomi gen. nov., sp. nov., isolated from the ciliate Spirostomum cf. yagiui and description of a novel family, Segnochrobactraceae fam. nov. within the order Rhizobiales of the class Alphaproteobacteria.</title>
        <authorList>
            <person name="Akter S."/>
            <person name="Shazib S.U.A."/>
            <person name="Shin M.K."/>
        </authorList>
    </citation>
    <scope>NUCLEOTIDE SEQUENCE [LARGE SCALE GENOMIC DNA]</scope>
    <source>
        <strain evidence="1 2">Sp-1</strain>
    </source>
</reference>
<proteinExistence type="predicted"/>
<keyword evidence="2" id="KW-1185">Reference proteome</keyword>
<dbReference type="Pfam" id="PF07704">
    <property type="entry name" value="PSK_trans_fac"/>
    <property type="match status" value="1"/>
</dbReference>
<sequence length="81" mass="8828">MVVRIEDAEIEALAERFRAHVGAATIVEAIGLALRTALRGGEQRPPLAQRLRRAIALADAMGPSDPTFDAKPFMDDMWGEP</sequence>
<name>A0A6A7Y4H5_9HYPH</name>
<dbReference type="Proteomes" id="UP000332515">
    <property type="component" value="Unassembled WGS sequence"/>
</dbReference>
<evidence type="ECO:0000313" key="1">
    <source>
        <dbReference type="EMBL" id="MQT13118.1"/>
    </source>
</evidence>
<dbReference type="AlphaFoldDB" id="A0A6A7Y4H5"/>
<dbReference type="InterPro" id="IPR011660">
    <property type="entry name" value="VapB-like"/>
</dbReference>
<comment type="caution">
    <text evidence="1">The sequence shown here is derived from an EMBL/GenBank/DDBJ whole genome shotgun (WGS) entry which is preliminary data.</text>
</comment>
<dbReference type="EMBL" id="VWNA01000001">
    <property type="protein sequence ID" value="MQT13118.1"/>
    <property type="molecule type" value="Genomic_DNA"/>
</dbReference>
<dbReference type="RefSeq" id="WP_153480988.1">
    <property type="nucleotide sequence ID" value="NZ_VWNA01000001.1"/>
</dbReference>
<accession>A0A6A7Y4H5</accession>